<comment type="caution">
    <text evidence="5">The sequence shown here is derived from an EMBL/GenBank/DDBJ whole genome shotgun (WGS) entry which is preliminary data.</text>
</comment>
<dbReference type="SMART" id="SM00490">
    <property type="entry name" value="HELICc"/>
    <property type="match status" value="1"/>
</dbReference>
<feature type="compositionally biased region" description="Basic residues" evidence="2">
    <location>
        <begin position="129"/>
        <end position="144"/>
    </location>
</feature>
<proteinExistence type="predicted"/>
<feature type="domain" description="Helicase ATP-binding" evidence="3">
    <location>
        <begin position="180"/>
        <end position="349"/>
    </location>
</feature>
<feature type="region of interest" description="Disordered" evidence="2">
    <location>
        <begin position="1"/>
        <end position="88"/>
    </location>
</feature>
<evidence type="ECO:0000259" key="4">
    <source>
        <dbReference type="PROSITE" id="PS51194"/>
    </source>
</evidence>
<feature type="compositionally biased region" description="Polar residues" evidence="2">
    <location>
        <begin position="25"/>
        <end position="45"/>
    </location>
</feature>
<accession>A0ABP1FUJ7</accession>
<sequence>MQRAGKAEPVKEIKASPTESENEHNSSAVSSQTGDENGGQLTDSEAGQMAAPDELAREEADLRAQREEGAKKALKDALVPQEQSALDSSRYDQLDKLLNQTGMYTTFLSEQLQAMDDQMFAETEAAAGQKRKAGKQGGRTRKKGAAAQTTAGSKKVQQELVPLIKGDLRPYQLKGIKWMVSLWNNGLNGILADQMGLGKTVQTIGLFAHLRSQGVAGPFMVIGPLSTLSNWVSEVQRWCPSMPVILYHGTQSERQALRSKKMSQGSVKTMAFPVVVTSYEIVIADSKHLARYQWNYIVVDEGHRLKNFNCKLLRELRTIPTNNKLLLSGTPLQNNLSELWSLLNFLLPDVFKDLADFEGWFDFTAVGNDAEDRRIVAMEQRNNVVSKLHKLLKPFLLRRIKSDVEDSLPAKQEILLYADMTKEQKKINQQLCDRSFIEAIRQAEEGRKAPLGRLNNMLMQMRNNCNHPDLITSKFDNSPTFPPAEVLVQQCGKLQLLDRLLTALKAGGHKVLIFSQMTKMLDLLDTYLEQLGHTSARIDGSIKWEDRQAAIKNFNEGSDIFCFLLSTRAGGLGINLTAADTVIIYDSDWNPHQDLQAMDRCHRIGQQKPVLVLRLATSHSVEGRLLKRARSKLALERLVIKKGAFLHQEGVQEDTKTSMKAEELVEILKGEDDRKETDVAQSGVISEEMLEKLLDRTHLEKHIKAPYPDVGVGYEMVQANDGSGLLSGVE</sequence>
<feature type="domain" description="Helicase C-terminal" evidence="4">
    <location>
        <begin position="496"/>
        <end position="652"/>
    </location>
</feature>
<dbReference type="Pfam" id="PF00176">
    <property type="entry name" value="SNF2-rel_dom"/>
    <property type="match status" value="1"/>
</dbReference>
<dbReference type="Proteomes" id="UP001497392">
    <property type="component" value="Unassembled WGS sequence"/>
</dbReference>
<evidence type="ECO:0000259" key="3">
    <source>
        <dbReference type="PROSITE" id="PS51192"/>
    </source>
</evidence>
<evidence type="ECO:0000313" key="6">
    <source>
        <dbReference type="Proteomes" id="UP001497392"/>
    </source>
</evidence>
<dbReference type="PANTHER" id="PTHR10799">
    <property type="entry name" value="SNF2/RAD54 HELICASE FAMILY"/>
    <property type="match status" value="1"/>
</dbReference>
<dbReference type="CDD" id="cd18793">
    <property type="entry name" value="SF2_C_SNF"/>
    <property type="match status" value="1"/>
</dbReference>
<protein>
    <submittedName>
        <fullName evidence="5">G6105 protein</fullName>
    </submittedName>
</protein>
<feature type="compositionally biased region" description="Basic and acidic residues" evidence="2">
    <location>
        <begin position="54"/>
        <end position="75"/>
    </location>
</feature>
<evidence type="ECO:0000256" key="2">
    <source>
        <dbReference type="SAM" id="MobiDB-lite"/>
    </source>
</evidence>
<dbReference type="InterPro" id="IPR001650">
    <property type="entry name" value="Helicase_C-like"/>
</dbReference>
<dbReference type="EMBL" id="CAXHTA020000009">
    <property type="protein sequence ID" value="CAL5223570.1"/>
    <property type="molecule type" value="Genomic_DNA"/>
</dbReference>
<feature type="compositionally biased region" description="Basic and acidic residues" evidence="2">
    <location>
        <begin position="1"/>
        <end position="14"/>
    </location>
</feature>
<evidence type="ECO:0000256" key="1">
    <source>
        <dbReference type="ARBA" id="ARBA00022801"/>
    </source>
</evidence>
<feature type="region of interest" description="Disordered" evidence="2">
    <location>
        <begin position="124"/>
        <end position="153"/>
    </location>
</feature>
<dbReference type="InterPro" id="IPR049730">
    <property type="entry name" value="SNF2/RAD54-like_C"/>
</dbReference>
<dbReference type="PROSITE" id="PS51194">
    <property type="entry name" value="HELICASE_CTER"/>
    <property type="match status" value="1"/>
</dbReference>
<dbReference type="InterPro" id="IPR014001">
    <property type="entry name" value="Helicase_ATP-bd"/>
</dbReference>
<dbReference type="SUPFAM" id="SSF52540">
    <property type="entry name" value="P-loop containing nucleoside triphosphate hydrolases"/>
    <property type="match status" value="2"/>
</dbReference>
<keyword evidence="1" id="KW-0378">Hydrolase</keyword>
<dbReference type="Pfam" id="PF00271">
    <property type="entry name" value="Helicase_C"/>
    <property type="match status" value="1"/>
</dbReference>
<reference evidence="5 6" key="1">
    <citation type="submission" date="2024-06" db="EMBL/GenBank/DDBJ databases">
        <authorList>
            <person name="Kraege A."/>
            <person name="Thomma B."/>
        </authorList>
    </citation>
    <scope>NUCLEOTIDE SEQUENCE [LARGE SCALE GENOMIC DNA]</scope>
</reference>
<dbReference type="SMART" id="SM00487">
    <property type="entry name" value="DEXDc"/>
    <property type="match status" value="1"/>
</dbReference>
<dbReference type="Gene3D" id="3.40.50.300">
    <property type="entry name" value="P-loop containing nucleotide triphosphate hydrolases"/>
    <property type="match status" value="1"/>
</dbReference>
<dbReference type="InterPro" id="IPR027417">
    <property type="entry name" value="P-loop_NTPase"/>
</dbReference>
<gene>
    <name evidence="5" type="primary">g6105</name>
    <name evidence="5" type="ORF">VP750_LOCUS5229</name>
</gene>
<keyword evidence="6" id="KW-1185">Reference proteome</keyword>
<organism evidence="5 6">
    <name type="scientific">Coccomyxa viridis</name>
    <dbReference type="NCBI Taxonomy" id="1274662"/>
    <lineage>
        <taxon>Eukaryota</taxon>
        <taxon>Viridiplantae</taxon>
        <taxon>Chlorophyta</taxon>
        <taxon>core chlorophytes</taxon>
        <taxon>Trebouxiophyceae</taxon>
        <taxon>Trebouxiophyceae incertae sedis</taxon>
        <taxon>Coccomyxaceae</taxon>
        <taxon>Coccomyxa</taxon>
    </lineage>
</organism>
<name>A0ABP1FUJ7_9CHLO</name>
<dbReference type="InterPro" id="IPR038718">
    <property type="entry name" value="SNF2-like_sf"/>
</dbReference>
<dbReference type="Gene3D" id="3.40.50.10810">
    <property type="entry name" value="Tandem AAA-ATPase domain"/>
    <property type="match status" value="1"/>
</dbReference>
<dbReference type="PROSITE" id="PS51192">
    <property type="entry name" value="HELICASE_ATP_BIND_1"/>
    <property type="match status" value="1"/>
</dbReference>
<evidence type="ECO:0000313" key="5">
    <source>
        <dbReference type="EMBL" id="CAL5223570.1"/>
    </source>
</evidence>
<dbReference type="InterPro" id="IPR000330">
    <property type="entry name" value="SNF2_N"/>
</dbReference>